<evidence type="ECO:0000313" key="1">
    <source>
        <dbReference type="EMBL" id="KAK1127984.1"/>
    </source>
</evidence>
<keyword evidence="2" id="KW-1185">Reference proteome</keyword>
<organism evidence="1 2">
    <name type="scientific">Melipona bicolor</name>
    <dbReference type="NCBI Taxonomy" id="60889"/>
    <lineage>
        <taxon>Eukaryota</taxon>
        <taxon>Metazoa</taxon>
        <taxon>Ecdysozoa</taxon>
        <taxon>Arthropoda</taxon>
        <taxon>Hexapoda</taxon>
        <taxon>Insecta</taxon>
        <taxon>Pterygota</taxon>
        <taxon>Neoptera</taxon>
        <taxon>Endopterygota</taxon>
        <taxon>Hymenoptera</taxon>
        <taxon>Apocrita</taxon>
        <taxon>Aculeata</taxon>
        <taxon>Apoidea</taxon>
        <taxon>Anthophila</taxon>
        <taxon>Apidae</taxon>
        <taxon>Melipona</taxon>
    </lineage>
</organism>
<dbReference type="AlphaFoldDB" id="A0AA40FYU9"/>
<dbReference type="EMBL" id="JAHYIQ010000011">
    <property type="protein sequence ID" value="KAK1127984.1"/>
    <property type="molecule type" value="Genomic_DNA"/>
</dbReference>
<name>A0AA40FYU9_9HYME</name>
<proteinExistence type="predicted"/>
<sequence length="86" mass="9722">MLHPFFVLSKYLIDPPPETFGIIATIRPNLSGTFKTIIKIGPNFHSSNNTLASPLYPFLEVDGDFNQRRNTEGMEILETEFASYLS</sequence>
<reference evidence="1" key="1">
    <citation type="submission" date="2021-10" db="EMBL/GenBank/DDBJ databases">
        <title>Melipona bicolor Genome sequencing and assembly.</title>
        <authorList>
            <person name="Araujo N.S."/>
            <person name="Arias M.C."/>
        </authorList>
    </citation>
    <scope>NUCLEOTIDE SEQUENCE</scope>
    <source>
        <strain evidence="1">USP_2M_L1-L4_2017</strain>
        <tissue evidence="1">Whole body</tissue>
    </source>
</reference>
<evidence type="ECO:0000313" key="2">
    <source>
        <dbReference type="Proteomes" id="UP001177670"/>
    </source>
</evidence>
<dbReference type="Proteomes" id="UP001177670">
    <property type="component" value="Unassembled WGS sequence"/>
</dbReference>
<gene>
    <name evidence="1" type="ORF">K0M31_003477</name>
</gene>
<accession>A0AA40FYU9</accession>
<comment type="caution">
    <text evidence="1">The sequence shown here is derived from an EMBL/GenBank/DDBJ whole genome shotgun (WGS) entry which is preliminary data.</text>
</comment>
<protein>
    <submittedName>
        <fullName evidence="1">Uncharacterized protein</fullName>
    </submittedName>
</protein>